<sequence length="532" mass="60057">MNRASWSSLLLKRRSLKELKQIHAQGIVQGFLQFQPSSCRILNAYADFGRAREAEMVFNQIQDPDVVSLTSLISLYLQTDDPRKAFSVFAATLWAGHKPDSFAIVGAISACGRNENLGHGKIVHGMVYRLELVEDVFVSNALIDMYSRNGRIHTAEAVFSSMGVKNVVSWTSMLHGHIKCRDLESAYSVFNEMPERNAISWTAMITGYIQSEDPVRALQFFRWMRIDGEIPTVVTLVGVLSGCADIGALELGQSIHGFMCKTSTDSDLTLLNSVIDMYSKSGSVETAEEVFKSMPQRDVYTWTTIISCFASHGNGSRALEMFSEMLAAGIKPNEITFVAVISACSHAGLIEEGRRWFHRMRDFYLLEPKLEHYGCMVDLLGRAGHLDEAQGLIEGMRVDPDGVIWRSLMSSSLVQGNLELAIESGKKIIELEPDDDGVYVLLWNLFASGERWKEAQEVRKLMTSRRVKKKPGCSWIEVNGIAYEFLVEDKTHHLYEEIYSVLQGLTVFRSRTLGCWFFFFVRRIEHYHFAFA</sequence>
<dbReference type="NCBIfam" id="TIGR00756">
    <property type="entry name" value="PPR"/>
    <property type="match status" value="5"/>
</dbReference>
<dbReference type="InterPro" id="IPR046960">
    <property type="entry name" value="PPR_At4g14850-like_plant"/>
</dbReference>
<keyword evidence="4" id="KW-1185">Reference proteome</keyword>
<evidence type="ECO:0000313" key="4">
    <source>
        <dbReference type="Proteomes" id="UP000825729"/>
    </source>
</evidence>
<evidence type="ECO:0000256" key="2">
    <source>
        <dbReference type="PROSITE-ProRule" id="PRU00708"/>
    </source>
</evidence>
<dbReference type="PANTHER" id="PTHR47926:SF497">
    <property type="entry name" value="TETRATRICOPEPTIDE-LIKE HELICAL DOMAIN SUPERFAMILY"/>
    <property type="match status" value="1"/>
</dbReference>
<dbReference type="Gene3D" id="1.25.40.10">
    <property type="entry name" value="Tetratricopeptide repeat domain"/>
    <property type="match status" value="3"/>
</dbReference>
<dbReference type="PROSITE" id="PS51375">
    <property type="entry name" value="PPR"/>
    <property type="match status" value="4"/>
</dbReference>
<reference evidence="3 4" key="1">
    <citation type="submission" date="2021-07" db="EMBL/GenBank/DDBJ databases">
        <title>The Aristolochia fimbriata genome: insights into angiosperm evolution, floral development and chemical biosynthesis.</title>
        <authorList>
            <person name="Jiao Y."/>
        </authorList>
    </citation>
    <scope>NUCLEOTIDE SEQUENCE [LARGE SCALE GENOMIC DNA]</scope>
    <source>
        <strain evidence="3">IBCAS-2021</strain>
        <tissue evidence="3">Leaf</tissue>
    </source>
</reference>
<name>A0AAV7E0R4_ARIFI</name>
<dbReference type="GO" id="GO:0005737">
    <property type="term" value="C:cytoplasm"/>
    <property type="evidence" value="ECO:0007669"/>
    <property type="project" value="UniProtKB-ARBA"/>
</dbReference>
<dbReference type="GO" id="GO:0016556">
    <property type="term" value="P:mRNA modification"/>
    <property type="evidence" value="ECO:0007669"/>
    <property type="project" value="UniProtKB-ARBA"/>
</dbReference>
<gene>
    <name evidence="3" type="ORF">H6P81_017835</name>
</gene>
<dbReference type="GO" id="GO:0003723">
    <property type="term" value="F:RNA binding"/>
    <property type="evidence" value="ECO:0007669"/>
    <property type="project" value="InterPro"/>
</dbReference>
<dbReference type="Proteomes" id="UP000825729">
    <property type="component" value="Unassembled WGS sequence"/>
</dbReference>
<evidence type="ECO:0000256" key="1">
    <source>
        <dbReference type="ARBA" id="ARBA00022737"/>
    </source>
</evidence>
<dbReference type="Pfam" id="PF01535">
    <property type="entry name" value="PPR"/>
    <property type="match status" value="3"/>
</dbReference>
<comment type="caution">
    <text evidence="3">The sequence shown here is derived from an EMBL/GenBank/DDBJ whole genome shotgun (WGS) entry which is preliminary data.</text>
</comment>
<dbReference type="InterPro" id="IPR011990">
    <property type="entry name" value="TPR-like_helical_dom_sf"/>
</dbReference>
<dbReference type="InterPro" id="IPR046848">
    <property type="entry name" value="E_motif"/>
</dbReference>
<proteinExistence type="predicted"/>
<feature type="repeat" description="PPR" evidence="2">
    <location>
        <begin position="267"/>
        <end position="297"/>
    </location>
</feature>
<dbReference type="SUPFAM" id="SSF48452">
    <property type="entry name" value="TPR-like"/>
    <property type="match status" value="1"/>
</dbReference>
<dbReference type="Pfam" id="PF13041">
    <property type="entry name" value="PPR_2"/>
    <property type="match status" value="2"/>
</dbReference>
<dbReference type="FunFam" id="1.25.40.10:FF:000348">
    <property type="entry name" value="Pentatricopeptide repeat-containing protein chloroplastic"/>
    <property type="match status" value="1"/>
</dbReference>
<dbReference type="AlphaFoldDB" id="A0AAV7E0R4"/>
<dbReference type="InterPro" id="IPR002885">
    <property type="entry name" value="PPR_rpt"/>
</dbReference>
<evidence type="ECO:0000313" key="3">
    <source>
        <dbReference type="EMBL" id="KAG9441981.1"/>
    </source>
</evidence>
<keyword evidence="1" id="KW-0677">Repeat</keyword>
<organism evidence="3 4">
    <name type="scientific">Aristolochia fimbriata</name>
    <name type="common">White veined hardy Dutchman's pipe vine</name>
    <dbReference type="NCBI Taxonomy" id="158543"/>
    <lineage>
        <taxon>Eukaryota</taxon>
        <taxon>Viridiplantae</taxon>
        <taxon>Streptophyta</taxon>
        <taxon>Embryophyta</taxon>
        <taxon>Tracheophyta</taxon>
        <taxon>Spermatophyta</taxon>
        <taxon>Magnoliopsida</taxon>
        <taxon>Magnoliidae</taxon>
        <taxon>Piperales</taxon>
        <taxon>Aristolochiaceae</taxon>
        <taxon>Aristolochia</taxon>
    </lineage>
</organism>
<dbReference type="PANTHER" id="PTHR47926">
    <property type="entry name" value="PENTATRICOPEPTIDE REPEAT-CONTAINING PROTEIN"/>
    <property type="match status" value="1"/>
</dbReference>
<evidence type="ECO:0008006" key="5">
    <source>
        <dbReference type="Google" id="ProtNLM"/>
    </source>
</evidence>
<dbReference type="EMBL" id="JAINDJ010000007">
    <property type="protein sequence ID" value="KAG9441981.1"/>
    <property type="molecule type" value="Genomic_DNA"/>
</dbReference>
<accession>A0AAV7E0R4</accession>
<protein>
    <recommendedName>
        <fullName evidence="5">Chlororespiratory reduction 2</fullName>
    </recommendedName>
</protein>
<feature type="repeat" description="PPR" evidence="2">
    <location>
        <begin position="298"/>
        <end position="332"/>
    </location>
</feature>
<dbReference type="FunFam" id="1.25.40.10:FF:000277">
    <property type="entry name" value="Pentatricopeptide repeat-containing protein, mitochondrial"/>
    <property type="match status" value="1"/>
</dbReference>
<dbReference type="Pfam" id="PF20431">
    <property type="entry name" value="E_motif"/>
    <property type="match status" value="1"/>
</dbReference>
<feature type="repeat" description="PPR" evidence="2">
    <location>
        <begin position="333"/>
        <end position="363"/>
    </location>
</feature>
<feature type="repeat" description="PPR" evidence="2">
    <location>
        <begin position="166"/>
        <end position="200"/>
    </location>
</feature>